<dbReference type="EMBL" id="KZ502802">
    <property type="protein sequence ID" value="PKU72825.1"/>
    <property type="molecule type" value="Genomic_DNA"/>
</dbReference>
<protein>
    <submittedName>
        <fullName evidence="2">Uncharacterized protein</fullName>
    </submittedName>
</protein>
<proteinExistence type="predicted"/>
<organism evidence="2 3">
    <name type="scientific">Dendrobium catenatum</name>
    <dbReference type="NCBI Taxonomy" id="906689"/>
    <lineage>
        <taxon>Eukaryota</taxon>
        <taxon>Viridiplantae</taxon>
        <taxon>Streptophyta</taxon>
        <taxon>Embryophyta</taxon>
        <taxon>Tracheophyta</taxon>
        <taxon>Spermatophyta</taxon>
        <taxon>Magnoliopsida</taxon>
        <taxon>Liliopsida</taxon>
        <taxon>Asparagales</taxon>
        <taxon>Orchidaceae</taxon>
        <taxon>Epidendroideae</taxon>
        <taxon>Malaxideae</taxon>
        <taxon>Dendrobiinae</taxon>
        <taxon>Dendrobium</taxon>
    </lineage>
</organism>
<keyword evidence="3" id="KW-1185">Reference proteome</keyword>
<evidence type="ECO:0000313" key="3">
    <source>
        <dbReference type="Proteomes" id="UP000233837"/>
    </source>
</evidence>
<accession>A0A2I0WAZ5</accession>
<dbReference type="AlphaFoldDB" id="A0A2I0WAZ5"/>
<reference evidence="2 3" key="1">
    <citation type="journal article" date="2016" name="Sci. Rep.">
        <title>The Dendrobium catenatum Lindl. genome sequence provides insights into polysaccharide synthase, floral development and adaptive evolution.</title>
        <authorList>
            <person name="Zhang G.Q."/>
            <person name="Xu Q."/>
            <person name="Bian C."/>
            <person name="Tsai W.C."/>
            <person name="Yeh C.M."/>
            <person name="Liu K.W."/>
            <person name="Yoshida K."/>
            <person name="Zhang L.S."/>
            <person name="Chang S.B."/>
            <person name="Chen F."/>
            <person name="Shi Y."/>
            <person name="Su Y.Y."/>
            <person name="Zhang Y.Q."/>
            <person name="Chen L.J."/>
            <person name="Yin Y."/>
            <person name="Lin M."/>
            <person name="Huang H."/>
            <person name="Deng H."/>
            <person name="Wang Z.W."/>
            <person name="Zhu S.L."/>
            <person name="Zhao X."/>
            <person name="Deng C."/>
            <person name="Niu S.C."/>
            <person name="Huang J."/>
            <person name="Wang M."/>
            <person name="Liu G.H."/>
            <person name="Yang H.J."/>
            <person name="Xiao X.J."/>
            <person name="Hsiao Y.Y."/>
            <person name="Wu W.L."/>
            <person name="Chen Y.Y."/>
            <person name="Mitsuda N."/>
            <person name="Ohme-Takagi M."/>
            <person name="Luo Y.B."/>
            <person name="Van de Peer Y."/>
            <person name="Liu Z.J."/>
        </authorList>
    </citation>
    <scope>NUCLEOTIDE SEQUENCE [LARGE SCALE GENOMIC DNA]</scope>
    <source>
        <tissue evidence="2">The whole plant</tissue>
    </source>
</reference>
<feature type="compositionally biased region" description="Polar residues" evidence="1">
    <location>
        <begin position="266"/>
        <end position="285"/>
    </location>
</feature>
<gene>
    <name evidence="2" type="ORF">MA16_Dca020265</name>
</gene>
<sequence>MLFLSGLAGGCAAGFLDFPLAGSNFYFHSIPNECQKFICFLSDLEAGSNSLWDYNCSYADSLNGSGWTVCLYSWSIGNNFNAILGSFKDCKVLLVYTLSFISLDIWCFVCRKIELIRILKFFLFWVLYTHSPRTAVGRRPGSERPLSVDGGRKDHSRRRRPERPKSVGDWGLKDRCLVMEVRWTVVGDEGLKDRSRDILINVEANNDTCDEGEIVPSSDGEQTITQSTNIVSNAITSSPNGGAHNMNDEEGFSKVGKKKGKNIKNSLPSNPRSTRAQNSSKHFND</sequence>
<dbReference type="Proteomes" id="UP000233837">
    <property type="component" value="Unassembled WGS sequence"/>
</dbReference>
<feature type="region of interest" description="Disordered" evidence="1">
    <location>
        <begin position="136"/>
        <end position="166"/>
    </location>
</feature>
<name>A0A2I0WAZ5_9ASPA</name>
<feature type="region of interest" description="Disordered" evidence="1">
    <location>
        <begin position="236"/>
        <end position="285"/>
    </location>
</feature>
<reference evidence="2 3" key="2">
    <citation type="journal article" date="2017" name="Nature">
        <title>The Apostasia genome and the evolution of orchids.</title>
        <authorList>
            <person name="Zhang G.Q."/>
            <person name="Liu K.W."/>
            <person name="Li Z."/>
            <person name="Lohaus R."/>
            <person name="Hsiao Y.Y."/>
            <person name="Niu S.C."/>
            <person name="Wang J.Y."/>
            <person name="Lin Y.C."/>
            <person name="Xu Q."/>
            <person name="Chen L.J."/>
            <person name="Yoshida K."/>
            <person name="Fujiwara S."/>
            <person name="Wang Z.W."/>
            <person name="Zhang Y.Q."/>
            <person name="Mitsuda N."/>
            <person name="Wang M."/>
            <person name="Liu G.H."/>
            <person name="Pecoraro L."/>
            <person name="Huang H.X."/>
            <person name="Xiao X.J."/>
            <person name="Lin M."/>
            <person name="Wu X.Y."/>
            <person name="Wu W.L."/>
            <person name="Chen Y.Y."/>
            <person name="Chang S.B."/>
            <person name="Sakamoto S."/>
            <person name="Ohme-Takagi M."/>
            <person name="Yagi M."/>
            <person name="Zeng S.J."/>
            <person name="Shen C.Y."/>
            <person name="Yeh C.M."/>
            <person name="Luo Y.B."/>
            <person name="Tsai W.C."/>
            <person name="Van de Peer Y."/>
            <person name="Liu Z.J."/>
        </authorList>
    </citation>
    <scope>NUCLEOTIDE SEQUENCE [LARGE SCALE GENOMIC DNA]</scope>
    <source>
        <tissue evidence="2">The whole plant</tissue>
    </source>
</reference>
<evidence type="ECO:0000313" key="2">
    <source>
        <dbReference type="EMBL" id="PKU72825.1"/>
    </source>
</evidence>
<evidence type="ECO:0000256" key="1">
    <source>
        <dbReference type="SAM" id="MobiDB-lite"/>
    </source>
</evidence>